<dbReference type="InterPro" id="IPR031826">
    <property type="entry name" value="IC97/Casc1_N"/>
</dbReference>
<dbReference type="OrthoDB" id="8066200at2759"/>
<keyword evidence="3" id="KW-1185">Reference proteome</keyword>
<dbReference type="GO" id="GO:0048487">
    <property type="term" value="F:beta-tubulin binding"/>
    <property type="evidence" value="ECO:0007669"/>
    <property type="project" value="TreeGrafter"/>
</dbReference>
<name>A0A9C6WJH3_DROAB</name>
<dbReference type="PANTHER" id="PTHR20929">
    <property type="entry name" value="LUNG ADENOMA SUSCEPTIBILITY 1-RELATED"/>
    <property type="match status" value="1"/>
</dbReference>
<organism evidence="3 4">
    <name type="scientific">Drosophila albomicans</name>
    <name type="common">Fruit fly</name>
    <dbReference type="NCBI Taxonomy" id="7291"/>
    <lineage>
        <taxon>Eukaryota</taxon>
        <taxon>Metazoa</taxon>
        <taxon>Ecdysozoa</taxon>
        <taxon>Arthropoda</taxon>
        <taxon>Hexapoda</taxon>
        <taxon>Insecta</taxon>
        <taxon>Pterygota</taxon>
        <taxon>Neoptera</taxon>
        <taxon>Endopterygota</taxon>
        <taxon>Diptera</taxon>
        <taxon>Brachycera</taxon>
        <taxon>Muscomorpha</taxon>
        <taxon>Ephydroidea</taxon>
        <taxon>Drosophilidae</taxon>
        <taxon>Drosophila</taxon>
    </lineage>
</organism>
<accession>A0A9C6WJH3</accession>
<dbReference type="Pfam" id="PF15927">
    <property type="entry name" value="Casc1_N"/>
    <property type="match status" value="1"/>
</dbReference>
<dbReference type="GO" id="GO:0008017">
    <property type="term" value="F:microtubule binding"/>
    <property type="evidence" value="ECO:0007669"/>
    <property type="project" value="TreeGrafter"/>
</dbReference>
<protein>
    <submittedName>
        <fullName evidence="4">Uncharacterized protein LOC127565731</fullName>
    </submittedName>
</protein>
<reference evidence="4" key="1">
    <citation type="submission" date="2025-08" db="UniProtKB">
        <authorList>
            <consortium name="RefSeq"/>
        </authorList>
    </citation>
    <scope>IDENTIFICATION</scope>
    <source>
        <strain evidence="4">15112-1751.03</strain>
        <tissue evidence="4">Whole Adult</tissue>
    </source>
</reference>
<feature type="domain" description="IC97/Casc1 N-terminal" evidence="2">
    <location>
        <begin position="21"/>
        <end position="195"/>
    </location>
</feature>
<evidence type="ECO:0000256" key="1">
    <source>
        <dbReference type="ARBA" id="ARBA00024332"/>
    </source>
</evidence>
<evidence type="ECO:0000313" key="4">
    <source>
        <dbReference type="RefSeq" id="XP_051861762.1"/>
    </source>
</evidence>
<proteinExistence type="inferred from homology"/>
<dbReference type="AlphaFoldDB" id="A0A9C6WJH3"/>
<dbReference type="GeneID" id="127565731"/>
<gene>
    <name evidence="4" type="primary">LOC127565731</name>
</gene>
<dbReference type="InterPro" id="IPR023247">
    <property type="entry name" value="IC97/Dnai7-like"/>
</dbReference>
<comment type="similarity">
    <text evidence="1">Belongs to the DNAI7 family.</text>
</comment>
<dbReference type="RefSeq" id="XP_051861762.1">
    <property type="nucleotide sequence ID" value="XM_052005802.1"/>
</dbReference>
<sequence length="240" mass="28152">MVKKTGDKENTALLISEKEMQDRENKYVQHLQDVSVSCGYIREATTECERLDQEKAKQDHWEHFIRCDGLPRPYIPPEMRTFLAKKRHYQQFDCDHSVDWTLSVDENTILTQNVFRTDKTRNTMKETMNDHVGDRFENDITMFLDTLVKIECMLDNETEMARVSFETKMEIMDARKEIEEEIEASFDRLTYRIIRMDGVYMNSAQAMPLWPLGVTYANDMPSISGDCVMCPYASIKCSHL</sequence>
<evidence type="ECO:0000313" key="3">
    <source>
        <dbReference type="Proteomes" id="UP000515160"/>
    </source>
</evidence>
<dbReference type="Proteomes" id="UP000515160">
    <property type="component" value="Chromosome 3"/>
</dbReference>
<dbReference type="PANTHER" id="PTHR20929:SF11">
    <property type="entry name" value="DYNEIN AXONEMAL INTERMEDIATE CHAIN 7"/>
    <property type="match status" value="1"/>
</dbReference>
<evidence type="ECO:0000259" key="2">
    <source>
        <dbReference type="Pfam" id="PF15927"/>
    </source>
</evidence>